<accession>A0AAE1QSE7</accession>
<comment type="caution">
    <text evidence="1">The sequence shown here is derived from an EMBL/GenBank/DDBJ whole genome shotgun (WGS) entry which is preliminary data.</text>
</comment>
<protein>
    <submittedName>
        <fullName evidence="1">Uncharacterized protein</fullName>
    </submittedName>
</protein>
<dbReference type="AlphaFoldDB" id="A0AAE1QSE7"/>
<evidence type="ECO:0000313" key="1">
    <source>
        <dbReference type="EMBL" id="KAK4337923.1"/>
    </source>
</evidence>
<sequence length="172" mass="19821">MDKQVRFKKRSIHCSVPNGCKHRKKGTVKCKADKTQTTQKNHNDIDKTKTTLFAEALKYPNCSKHQKDQKGAECRKLEKQQEYNTLMKNNSLSEKLPCNSSFDKEKGATREENVIENIDTHELKKPQTTGQTRSLHEKKNSLLCKTQWLQVKERSEELGAKLTKPIPPKKSL</sequence>
<reference evidence="1" key="1">
    <citation type="submission" date="2023-12" db="EMBL/GenBank/DDBJ databases">
        <title>Genome assembly of Anisodus tanguticus.</title>
        <authorList>
            <person name="Wang Y.-J."/>
        </authorList>
    </citation>
    <scope>NUCLEOTIDE SEQUENCE</scope>
    <source>
        <strain evidence="1">KB-2021</strain>
        <tissue evidence="1">Leaf</tissue>
    </source>
</reference>
<dbReference type="Proteomes" id="UP001291623">
    <property type="component" value="Unassembled WGS sequence"/>
</dbReference>
<proteinExistence type="predicted"/>
<name>A0AAE1QSE7_9SOLA</name>
<evidence type="ECO:0000313" key="2">
    <source>
        <dbReference type="Proteomes" id="UP001291623"/>
    </source>
</evidence>
<organism evidence="1 2">
    <name type="scientific">Anisodus tanguticus</name>
    <dbReference type="NCBI Taxonomy" id="243964"/>
    <lineage>
        <taxon>Eukaryota</taxon>
        <taxon>Viridiplantae</taxon>
        <taxon>Streptophyta</taxon>
        <taxon>Embryophyta</taxon>
        <taxon>Tracheophyta</taxon>
        <taxon>Spermatophyta</taxon>
        <taxon>Magnoliopsida</taxon>
        <taxon>eudicotyledons</taxon>
        <taxon>Gunneridae</taxon>
        <taxon>Pentapetalae</taxon>
        <taxon>asterids</taxon>
        <taxon>lamiids</taxon>
        <taxon>Solanales</taxon>
        <taxon>Solanaceae</taxon>
        <taxon>Solanoideae</taxon>
        <taxon>Hyoscyameae</taxon>
        <taxon>Anisodus</taxon>
    </lineage>
</organism>
<dbReference type="EMBL" id="JAVYJV010000024">
    <property type="protein sequence ID" value="KAK4337923.1"/>
    <property type="molecule type" value="Genomic_DNA"/>
</dbReference>
<keyword evidence="2" id="KW-1185">Reference proteome</keyword>
<gene>
    <name evidence="1" type="ORF">RND71_042410</name>
</gene>